<protein>
    <submittedName>
        <fullName evidence="1">Uncharacterized protein</fullName>
    </submittedName>
</protein>
<proteinExistence type="predicted"/>
<accession>A0A6V7HAC2</accession>
<dbReference type="OrthoDB" id="10475052at2759"/>
<dbReference type="AlphaFoldDB" id="A0A6V7HAC2"/>
<evidence type="ECO:0000313" key="2">
    <source>
        <dbReference type="Proteomes" id="UP000752696"/>
    </source>
</evidence>
<evidence type="ECO:0000313" key="1">
    <source>
        <dbReference type="EMBL" id="CAD1477212.1"/>
    </source>
</evidence>
<reference evidence="1" key="1">
    <citation type="submission" date="2020-07" db="EMBL/GenBank/DDBJ databases">
        <authorList>
            <person name="Nazaruddin N."/>
        </authorList>
    </citation>
    <scope>NUCLEOTIDE SEQUENCE</scope>
</reference>
<gene>
    <name evidence="1" type="ORF">MHI_LOCUS716458</name>
</gene>
<dbReference type="Proteomes" id="UP000752696">
    <property type="component" value="Unassembled WGS sequence"/>
</dbReference>
<feature type="non-terminal residue" evidence="1">
    <location>
        <position position="179"/>
    </location>
</feature>
<sequence length="179" mass="20244">TIPGAINIRVDRSEGSKGVVNHDKSNCRIERGSERLTSSGWFHSGSVIEPGASSTRRTFRDFHNDEPKSVACTTDMLLAAITASVRPIIKREEFQMRKDSCKQIGQRCFSRDDAGKRREVSEKKIERARFSKFFPCRIKCRTKEIELFSCASSSRGRSCTKASRQLSTIRARVSFPDHP</sequence>
<dbReference type="EMBL" id="CAJDYZ010009901">
    <property type="protein sequence ID" value="CAD1477212.1"/>
    <property type="molecule type" value="Genomic_DNA"/>
</dbReference>
<organism evidence="1 2">
    <name type="scientific">Heterotrigona itama</name>
    <dbReference type="NCBI Taxonomy" id="395501"/>
    <lineage>
        <taxon>Eukaryota</taxon>
        <taxon>Metazoa</taxon>
        <taxon>Ecdysozoa</taxon>
        <taxon>Arthropoda</taxon>
        <taxon>Hexapoda</taxon>
        <taxon>Insecta</taxon>
        <taxon>Pterygota</taxon>
        <taxon>Neoptera</taxon>
        <taxon>Endopterygota</taxon>
        <taxon>Hymenoptera</taxon>
        <taxon>Apocrita</taxon>
        <taxon>Aculeata</taxon>
        <taxon>Apoidea</taxon>
        <taxon>Anthophila</taxon>
        <taxon>Apidae</taxon>
        <taxon>Heterotrigona</taxon>
    </lineage>
</organism>
<name>A0A6V7HAC2_9HYME</name>
<comment type="caution">
    <text evidence="1">The sequence shown here is derived from an EMBL/GenBank/DDBJ whole genome shotgun (WGS) entry which is preliminary data.</text>
</comment>
<keyword evidence="2" id="KW-1185">Reference proteome</keyword>
<feature type="non-terminal residue" evidence="1">
    <location>
        <position position="1"/>
    </location>
</feature>